<dbReference type="Proteomes" id="UP000048908">
    <property type="component" value="Unassembled WGS sequence"/>
</dbReference>
<proteinExistence type="predicted"/>
<accession>A0A0M6XRF0</accession>
<keyword evidence="2" id="KW-1185">Reference proteome</keyword>
<dbReference type="OrthoDB" id="7860307at2"/>
<evidence type="ECO:0000313" key="2">
    <source>
        <dbReference type="Proteomes" id="UP000048908"/>
    </source>
</evidence>
<gene>
    <name evidence="1" type="ORF">JAN5088_02501</name>
</gene>
<dbReference type="InterPro" id="IPR019587">
    <property type="entry name" value="Polyketide_cyclase/dehydratase"/>
</dbReference>
<dbReference type="Gene3D" id="3.30.530.20">
    <property type="match status" value="1"/>
</dbReference>
<reference evidence="1 2" key="1">
    <citation type="submission" date="2015-07" db="EMBL/GenBank/DDBJ databases">
        <authorList>
            <person name="Noorani M."/>
        </authorList>
    </citation>
    <scope>NUCLEOTIDE SEQUENCE [LARGE SCALE GENOMIC DNA]</scope>
    <source>
        <strain evidence="1 2">CECT 5088</strain>
    </source>
</reference>
<organism evidence="1 2">
    <name type="scientific">Jannaschia rubra</name>
    <dbReference type="NCBI Taxonomy" id="282197"/>
    <lineage>
        <taxon>Bacteria</taxon>
        <taxon>Pseudomonadati</taxon>
        <taxon>Pseudomonadota</taxon>
        <taxon>Alphaproteobacteria</taxon>
        <taxon>Rhodobacterales</taxon>
        <taxon>Roseobacteraceae</taxon>
        <taxon>Jannaschia</taxon>
    </lineage>
</organism>
<dbReference type="InterPro" id="IPR023393">
    <property type="entry name" value="START-like_dom_sf"/>
</dbReference>
<dbReference type="Pfam" id="PF10604">
    <property type="entry name" value="Polyketide_cyc2"/>
    <property type="match status" value="1"/>
</dbReference>
<evidence type="ECO:0000313" key="1">
    <source>
        <dbReference type="EMBL" id="CTQ33716.1"/>
    </source>
</evidence>
<dbReference type="AlphaFoldDB" id="A0A0M6XRF0"/>
<protein>
    <submittedName>
        <fullName evidence="1">Polyketide cyclase / dehydrase and lipid transport</fullName>
    </submittedName>
</protein>
<name>A0A0M6XRF0_9RHOB</name>
<dbReference type="RefSeq" id="WP_055683094.1">
    <property type="nucleotide sequence ID" value="NZ_CANMUL010000001.1"/>
</dbReference>
<dbReference type="CDD" id="cd07812">
    <property type="entry name" value="SRPBCC"/>
    <property type="match status" value="1"/>
</dbReference>
<dbReference type="STRING" id="282197.SAMN04488517_102550"/>
<dbReference type="EMBL" id="CXPG01000020">
    <property type="protein sequence ID" value="CTQ33716.1"/>
    <property type="molecule type" value="Genomic_DNA"/>
</dbReference>
<sequence length="151" mass="16610">MKFVATEDISAPIDRVWSRVSDIEGFEMRLRSRVDGLTRTPPGPPAEGTTWTGRADVMGKKREMKVVLGQMQAPARLEAEAATDGMAVTLDVELAELGPRLTRMTVTTEARARSLTARLMLQSAKMARQSMAKRYRTRVADFAAKVEKGAA</sequence>
<dbReference type="SUPFAM" id="SSF55961">
    <property type="entry name" value="Bet v1-like"/>
    <property type="match status" value="1"/>
</dbReference>